<name>A0A645HGZ8_9ZZZZ</name>
<dbReference type="EMBL" id="VSSQ01093471">
    <property type="protein sequence ID" value="MPN38315.1"/>
    <property type="molecule type" value="Genomic_DNA"/>
</dbReference>
<dbReference type="AlphaFoldDB" id="A0A645HGZ8"/>
<accession>A0A645HGZ8</accession>
<protein>
    <submittedName>
        <fullName evidence="1">Uncharacterized protein</fullName>
    </submittedName>
</protein>
<organism evidence="1">
    <name type="scientific">bioreactor metagenome</name>
    <dbReference type="NCBI Taxonomy" id="1076179"/>
    <lineage>
        <taxon>unclassified sequences</taxon>
        <taxon>metagenomes</taxon>
        <taxon>ecological metagenomes</taxon>
    </lineage>
</organism>
<gene>
    <name evidence="1" type="ORF">SDC9_185839</name>
</gene>
<sequence length="88" mass="10237">MGVRSFYIFVIGQEQSNQSSCQEYTEGIKFDIYLHCILPVNHRQPQDNHQYRHNIGTKTENPKGQCSYLLAYYTGAFAEQAYIYVYTG</sequence>
<reference evidence="1" key="1">
    <citation type="submission" date="2019-08" db="EMBL/GenBank/DDBJ databases">
        <authorList>
            <person name="Kucharzyk K."/>
            <person name="Murdoch R.W."/>
            <person name="Higgins S."/>
            <person name="Loffler F."/>
        </authorList>
    </citation>
    <scope>NUCLEOTIDE SEQUENCE</scope>
</reference>
<evidence type="ECO:0000313" key="1">
    <source>
        <dbReference type="EMBL" id="MPN38315.1"/>
    </source>
</evidence>
<proteinExistence type="predicted"/>
<comment type="caution">
    <text evidence="1">The sequence shown here is derived from an EMBL/GenBank/DDBJ whole genome shotgun (WGS) entry which is preliminary data.</text>
</comment>